<dbReference type="InterPro" id="IPR008979">
    <property type="entry name" value="Galactose-bd-like_sf"/>
</dbReference>
<name>A0A4U7JK79_9FIRM</name>
<dbReference type="InterPro" id="IPR023296">
    <property type="entry name" value="Glyco_hydro_beta-prop_sf"/>
</dbReference>
<dbReference type="GO" id="GO:0005576">
    <property type="term" value="C:extracellular region"/>
    <property type="evidence" value="ECO:0007669"/>
    <property type="project" value="UniProtKB-SubCell"/>
</dbReference>
<evidence type="ECO:0000256" key="10">
    <source>
        <dbReference type="ARBA" id="ARBA00023326"/>
    </source>
</evidence>
<dbReference type="KEGG" id="rher:EHE19_017695"/>
<dbReference type="InterPro" id="IPR005193">
    <property type="entry name" value="GH62_arabinosidase"/>
</dbReference>
<evidence type="ECO:0000313" key="11">
    <source>
        <dbReference type="EMBL" id="QNU66654.1"/>
    </source>
</evidence>
<dbReference type="CDD" id="cd04084">
    <property type="entry name" value="CBM6_xylanase-like"/>
    <property type="match status" value="1"/>
</dbReference>
<evidence type="ECO:0000256" key="1">
    <source>
        <dbReference type="ARBA" id="ARBA00000966"/>
    </source>
</evidence>
<dbReference type="PANTHER" id="PTHR40631">
    <property type="entry name" value="ALPHA-L-ARABINOFURANOSIDASE AXHA-2-RELATED"/>
    <property type="match status" value="1"/>
</dbReference>
<keyword evidence="4" id="KW-0964">Secreted</keyword>
<dbReference type="PANTHER" id="PTHR40631:SF2">
    <property type="entry name" value="ALPHA-L-ARABINOFURANOSIDASE"/>
    <property type="match status" value="1"/>
</dbReference>
<keyword evidence="5" id="KW-0732">Signal</keyword>
<gene>
    <name evidence="11" type="ORF">EHE19_017695</name>
</gene>
<sequence>MKRLLKKCCSIILGLALMTSTFGSVASAAANPNPSWSVDERVIFHGQCLPYDYYAAKDPTIVRYNGQWLIYYTGANQSGGWQMCFTSASTIEGLKTAKRTYLSKIGEAYFCAPELFYFEPQNLWYLVYQDGTHGAAYSTSTNPADPNSWQGPKSFGISGNMGWDYYIICDDQYAYMYNTPSDGSGNLYVRKTTLANFPKGWSAPTVSIRNTFEGAEVYKCLADGQYYLLIEDMKDGRYYELWTSSSAGGPWTQVAEKWAWRGNLTKYNADKWTTNVSHGELVRAGYNQKLEINDINKVDFLIQGTTNMNAEYQKIIWDLGLIRNYNGTGPDSNVNDDPIEITPKSAFERIEAEKYDDQSGVEIEDNPDGTGRNIGYIQNGDYTVYKKVDFGSGASSFQASAGSNSVGGNIEIRLDSLNGKLIGTCAVPNTGGWKAWTNVSCNVSEVTGEHDVYLKFTGGSDYLLNLDWFKFDAKAISEGKLGDVNGDNSIDSLDLMLIKKHLLGDALENTALADLDGSGAVDAIDFALMKQYLLGVISEFPGKA</sequence>
<dbReference type="InterPro" id="IPR006584">
    <property type="entry name" value="Cellulose-bd_IV"/>
</dbReference>
<dbReference type="RefSeq" id="WP_137697422.1">
    <property type="nucleotide sequence ID" value="NZ_CP061336.1"/>
</dbReference>
<dbReference type="GO" id="GO:0046373">
    <property type="term" value="P:L-arabinose metabolic process"/>
    <property type="evidence" value="ECO:0007669"/>
    <property type="project" value="InterPro"/>
</dbReference>
<dbReference type="GO" id="GO:0030246">
    <property type="term" value="F:carbohydrate binding"/>
    <property type="evidence" value="ECO:0007669"/>
    <property type="project" value="InterPro"/>
</dbReference>
<evidence type="ECO:0000313" key="12">
    <source>
        <dbReference type="Proteomes" id="UP000306409"/>
    </source>
</evidence>
<dbReference type="OrthoDB" id="9795554at2"/>
<keyword evidence="12" id="KW-1185">Reference proteome</keyword>
<comment type="catalytic activity">
    <reaction evidence="2">
        <text>Hydrolysis of terminal non-reducing alpha-L-arabinofuranoside residues in alpha-L-arabinosides.</text>
        <dbReference type="EC" id="3.2.1.55"/>
    </reaction>
</comment>
<comment type="subcellular location">
    <subcellularLocation>
        <location evidence="3">Secreted</location>
    </subcellularLocation>
</comment>
<dbReference type="EMBL" id="CP061336">
    <property type="protein sequence ID" value="QNU66654.1"/>
    <property type="molecule type" value="Genomic_DNA"/>
</dbReference>
<dbReference type="GO" id="GO:0008810">
    <property type="term" value="F:cellulase activity"/>
    <property type="evidence" value="ECO:0007669"/>
    <property type="project" value="UniProtKB-EC"/>
</dbReference>
<dbReference type="Pfam" id="PF03664">
    <property type="entry name" value="Glyco_hydro_62"/>
    <property type="match status" value="1"/>
</dbReference>
<dbReference type="SMART" id="SM00606">
    <property type="entry name" value="CBD_IV"/>
    <property type="match status" value="1"/>
</dbReference>
<dbReference type="Gene3D" id="2.60.120.260">
    <property type="entry name" value="Galactose-binding domain-like"/>
    <property type="match status" value="1"/>
</dbReference>
<dbReference type="CDD" id="cd08987">
    <property type="entry name" value="GH62"/>
    <property type="match status" value="1"/>
</dbReference>
<evidence type="ECO:0000256" key="4">
    <source>
        <dbReference type="ARBA" id="ARBA00022525"/>
    </source>
</evidence>
<keyword evidence="9" id="KW-0326">Glycosidase</keyword>
<dbReference type="GO" id="GO:0046556">
    <property type="term" value="F:alpha-L-arabinofuranosidase activity"/>
    <property type="evidence" value="ECO:0007669"/>
    <property type="project" value="UniProtKB-EC"/>
</dbReference>
<dbReference type="Pfam" id="PF00404">
    <property type="entry name" value="Dockerin_1"/>
    <property type="match status" value="1"/>
</dbReference>
<keyword evidence="7" id="KW-0136">Cellulose degradation</keyword>
<dbReference type="PROSITE" id="PS00018">
    <property type="entry name" value="EF_HAND_1"/>
    <property type="match status" value="2"/>
</dbReference>
<protein>
    <submittedName>
        <fullName evidence="11">Carbohydrate-binding protein</fullName>
    </submittedName>
</protein>
<keyword evidence="8" id="KW-0119">Carbohydrate metabolism</keyword>
<dbReference type="GO" id="GO:0030245">
    <property type="term" value="P:cellulose catabolic process"/>
    <property type="evidence" value="ECO:0007669"/>
    <property type="project" value="UniProtKB-KW"/>
</dbReference>
<evidence type="ECO:0000256" key="5">
    <source>
        <dbReference type="ARBA" id="ARBA00022729"/>
    </source>
</evidence>
<evidence type="ECO:0000256" key="2">
    <source>
        <dbReference type="ARBA" id="ARBA00001462"/>
    </source>
</evidence>
<dbReference type="InterPro" id="IPR005084">
    <property type="entry name" value="CBM6"/>
</dbReference>
<evidence type="ECO:0000256" key="6">
    <source>
        <dbReference type="ARBA" id="ARBA00022801"/>
    </source>
</evidence>
<dbReference type="PROSITE" id="PS51175">
    <property type="entry name" value="CBM6"/>
    <property type="match status" value="1"/>
</dbReference>
<dbReference type="SUPFAM" id="SSF63446">
    <property type="entry name" value="Type I dockerin domain"/>
    <property type="match status" value="1"/>
</dbReference>
<dbReference type="Pfam" id="PF03422">
    <property type="entry name" value="CBM_6"/>
    <property type="match status" value="1"/>
</dbReference>
<dbReference type="AlphaFoldDB" id="A0A4U7JK79"/>
<keyword evidence="10" id="KW-0624">Polysaccharide degradation</keyword>
<evidence type="ECO:0000256" key="3">
    <source>
        <dbReference type="ARBA" id="ARBA00004613"/>
    </source>
</evidence>
<accession>A0A4U7JK79</accession>
<evidence type="ECO:0000256" key="9">
    <source>
        <dbReference type="ARBA" id="ARBA00023295"/>
    </source>
</evidence>
<dbReference type="Gene3D" id="2.115.10.20">
    <property type="entry name" value="Glycosyl hydrolase domain, family 43"/>
    <property type="match status" value="1"/>
</dbReference>
<evidence type="ECO:0000256" key="7">
    <source>
        <dbReference type="ARBA" id="ARBA00023001"/>
    </source>
</evidence>
<organism evidence="11 12">
    <name type="scientific">Ruminiclostridium herbifermentans</name>
    <dbReference type="NCBI Taxonomy" id="2488810"/>
    <lineage>
        <taxon>Bacteria</taxon>
        <taxon>Bacillati</taxon>
        <taxon>Bacillota</taxon>
        <taxon>Clostridia</taxon>
        <taxon>Eubacteriales</taxon>
        <taxon>Oscillospiraceae</taxon>
        <taxon>Ruminiclostridium</taxon>
    </lineage>
</organism>
<dbReference type="InterPro" id="IPR002105">
    <property type="entry name" value="Dockerin_1_rpt"/>
</dbReference>
<dbReference type="Proteomes" id="UP000306409">
    <property type="component" value="Chromosome"/>
</dbReference>
<comment type="catalytic activity">
    <reaction evidence="1">
        <text>Endohydrolysis of (1-&gt;4)-beta-D-glucosidic linkages in cellulose, lichenin and cereal beta-D-glucans.</text>
        <dbReference type="EC" id="3.2.1.4"/>
    </reaction>
</comment>
<dbReference type="CDD" id="cd14256">
    <property type="entry name" value="Dockerin_I"/>
    <property type="match status" value="1"/>
</dbReference>
<keyword evidence="6" id="KW-0378">Hydrolase</keyword>
<dbReference type="Gene3D" id="1.10.1330.10">
    <property type="entry name" value="Dockerin domain"/>
    <property type="match status" value="1"/>
</dbReference>
<dbReference type="SUPFAM" id="SSF49785">
    <property type="entry name" value="Galactose-binding domain-like"/>
    <property type="match status" value="1"/>
</dbReference>
<dbReference type="InterPro" id="IPR018247">
    <property type="entry name" value="EF_Hand_1_Ca_BS"/>
</dbReference>
<evidence type="ECO:0000256" key="8">
    <source>
        <dbReference type="ARBA" id="ARBA00023277"/>
    </source>
</evidence>
<proteinExistence type="predicted"/>
<dbReference type="InterPro" id="IPR016134">
    <property type="entry name" value="Dockerin_dom"/>
</dbReference>
<reference evidence="11 12" key="1">
    <citation type="submission" date="2020-09" db="EMBL/GenBank/DDBJ databases">
        <title>Characterization and genome sequencing of Ruminiclostridium sp. nov. MA18.</title>
        <authorList>
            <person name="Rettenmaier R."/>
            <person name="Kowollik M.-L."/>
            <person name="Liebl W."/>
            <person name="Zverlov V."/>
        </authorList>
    </citation>
    <scope>NUCLEOTIDE SEQUENCE [LARGE SCALE GENOMIC DNA]</scope>
    <source>
        <strain evidence="11 12">MA18</strain>
    </source>
</reference>
<dbReference type="InterPro" id="IPR036439">
    <property type="entry name" value="Dockerin_dom_sf"/>
</dbReference>
<dbReference type="PROSITE" id="PS51766">
    <property type="entry name" value="DOCKERIN"/>
    <property type="match status" value="1"/>
</dbReference>
<dbReference type="SUPFAM" id="SSF75005">
    <property type="entry name" value="Arabinanase/levansucrase/invertase"/>
    <property type="match status" value="1"/>
</dbReference>